<dbReference type="PROSITE" id="PS00198">
    <property type="entry name" value="4FE4S_FER_1"/>
    <property type="match status" value="1"/>
</dbReference>
<keyword evidence="4" id="KW-0411">Iron-sulfur</keyword>
<comment type="caution">
    <text evidence="6">The sequence shown here is derived from an EMBL/GenBank/DDBJ whole genome shotgun (WGS) entry which is preliminary data.</text>
</comment>
<organism evidence="6 7">
    <name type="scientific">Methanobrevibacter thaueri</name>
    <dbReference type="NCBI Taxonomy" id="190975"/>
    <lineage>
        <taxon>Archaea</taxon>
        <taxon>Methanobacteriati</taxon>
        <taxon>Methanobacteriota</taxon>
        <taxon>Methanomada group</taxon>
        <taxon>Methanobacteria</taxon>
        <taxon>Methanobacteriales</taxon>
        <taxon>Methanobacteriaceae</taxon>
        <taxon>Methanobrevibacter</taxon>
    </lineage>
</organism>
<evidence type="ECO:0000256" key="4">
    <source>
        <dbReference type="ARBA" id="ARBA00023014"/>
    </source>
</evidence>
<dbReference type="SUPFAM" id="SSF54862">
    <property type="entry name" value="4Fe-4S ferredoxins"/>
    <property type="match status" value="1"/>
</dbReference>
<keyword evidence="3" id="KW-0408">Iron</keyword>
<evidence type="ECO:0000259" key="5">
    <source>
        <dbReference type="PROSITE" id="PS51379"/>
    </source>
</evidence>
<evidence type="ECO:0000313" key="6">
    <source>
        <dbReference type="EMBL" id="MBE6502600.1"/>
    </source>
</evidence>
<name>A0A8T3VCL5_9EURY</name>
<evidence type="ECO:0000313" key="7">
    <source>
        <dbReference type="Proteomes" id="UP000783037"/>
    </source>
</evidence>
<dbReference type="InterPro" id="IPR050157">
    <property type="entry name" value="PSI_iron-sulfur_center"/>
</dbReference>
<dbReference type="Gene3D" id="3.30.70.20">
    <property type="match status" value="2"/>
</dbReference>
<dbReference type="EMBL" id="SUTK01000082">
    <property type="protein sequence ID" value="MBE6502600.1"/>
    <property type="molecule type" value="Genomic_DNA"/>
</dbReference>
<keyword evidence="2" id="KW-0479">Metal-binding</keyword>
<dbReference type="PROSITE" id="PS51379">
    <property type="entry name" value="4FE4S_FER_2"/>
    <property type="match status" value="2"/>
</dbReference>
<keyword evidence="1" id="KW-0004">4Fe-4S</keyword>
<feature type="domain" description="4Fe-4S ferredoxin-type" evidence="5">
    <location>
        <begin position="27"/>
        <end position="55"/>
    </location>
</feature>
<dbReference type="GO" id="GO:0051539">
    <property type="term" value="F:4 iron, 4 sulfur cluster binding"/>
    <property type="evidence" value="ECO:0007669"/>
    <property type="project" value="UniProtKB-KW"/>
</dbReference>
<evidence type="ECO:0000256" key="1">
    <source>
        <dbReference type="ARBA" id="ARBA00022485"/>
    </source>
</evidence>
<dbReference type="GO" id="GO:0046872">
    <property type="term" value="F:metal ion binding"/>
    <property type="evidence" value="ECO:0007669"/>
    <property type="project" value="UniProtKB-KW"/>
</dbReference>
<dbReference type="AlphaFoldDB" id="A0A8T3VCL5"/>
<protein>
    <submittedName>
        <fullName evidence="6">4Fe-4S dicluster domain-containing protein</fullName>
    </submittedName>
</protein>
<reference evidence="6" key="1">
    <citation type="submission" date="2019-04" db="EMBL/GenBank/DDBJ databases">
        <title>Evolution of Biomass-Degrading Anaerobic Consortia Revealed by Metagenomics.</title>
        <authorList>
            <person name="Peng X."/>
        </authorList>
    </citation>
    <scope>NUCLEOTIDE SEQUENCE</scope>
    <source>
        <strain evidence="6">SIG18</strain>
    </source>
</reference>
<feature type="non-terminal residue" evidence="6">
    <location>
        <position position="1"/>
    </location>
</feature>
<dbReference type="RefSeq" id="WP_303739671.1">
    <property type="nucleotide sequence ID" value="NZ_SUTK01000082.1"/>
</dbReference>
<sequence length="86" mass="9845">GAYDDYFYSKDTDLYYARSYLHYQRIGELSISTTKCQACAICAKNCPTEALTLNGDKIGYDSEKCIYCRNCESICPLDAIRIINFR</sequence>
<feature type="domain" description="4Fe-4S ferredoxin-type" evidence="5">
    <location>
        <begin position="56"/>
        <end position="85"/>
    </location>
</feature>
<dbReference type="InterPro" id="IPR017896">
    <property type="entry name" value="4Fe4S_Fe-S-bd"/>
</dbReference>
<dbReference type="Proteomes" id="UP000783037">
    <property type="component" value="Unassembled WGS sequence"/>
</dbReference>
<evidence type="ECO:0000256" key="2">
    <source>
        <dbReference type="ARBA" id="ARBA00022723"/>
    </source>
</evidence>
<gene>
    <name evidence="6" type="ORF">E7Z79_09220</name>
</gene>
<dbReference type="InterPro" id="IPR017900">
    <property type="entry name" value="4Fe4S_Fe_S_CS"/>
</dbReference>
<dbReference type="Pfam" id="PF12838">
    <property type="entry name" value="Fer4_7"/>
    <property type="match status" value="1"/>
</dbReference>
<accession>A0A8T3VCL5</accession>
<proteinExistence type="predicted"/>
<dbReference type="GO" id="GO:0016491">
    <property type="term" value="F:oxidoreductase activity"/>
    <property type="evidence" value="ECO:0007669"/>
    <property type="project" value="UniProtKB-ARBA"/>
</dbReference>
<evidence type="ECO:0000256" key="3">
    <source>
        <dbReference type="ARBA" id="ARBA00023004"/>
    </source>
</evidence>
<dbReference type="PANTHER" id="PTHR24960:SF85">
    <property type="entry name" value="POLYFERREDOXIN PROTEIN VHUB"/>
    <property type="match status" value="1"/>
</dbReference>
<dbReference type="PANTHER" id="PTHR24960">
    <property type="entry name" value="PHOTOSYSTEM I IRON-SULFUR CENTER-RELATED"/>
    <property type="match status" value="1"/>
</dbReference>